<protein>
    <submittedName>
        <fullName evidence="3">DUF2946 domain-containing protein</fullName>
    </submittedName>
</protein>
<evidence type="ECO:0000256" key="1">
    <source>
        <dbReference type="SAM" id="MobiDB-lite"/>
    </source>
</evidence>
<proteinExistence type="predicted"/>
<dbReference type="InterPro" id="IPR021333">
    <property type="entry name" value="DUF2946"/>
</dbReference>
<gene>
    <name evidence="3" type="ORF">E4582_08195</name>
</gene>
<comment type="caution">
    <text evidence="3">The sequence shown here is derived from an EMBL/GenBank/DDBJ whole genome shotgun (WGS) entry which is preliminary data.</text>
</comment>
<reference evidence="3 4" key="1">
    <citation type="submission" date="2019-01" db="EMBL/GenBank/DDBJ databases">
        <authorList>
            <person name="Zhang S."/>
        </authorList>
    </citation>
    <scope>NUCLEOTIDE SEQUENCE [LARGE SCALE GENOMIC DNA]</scope>
    <source>
        <strain evidence="3 4">1626</strain>
    </source>
</reference>
<evidence type="ECO:0000313" key="3">
    <source>
        <dbReference type="EMBL" id="TKS54739.1"/>
    </source>
</evidence>
<evidence type="ECO:0000256" key="2">
    <source>
        <dbReference type="SAM" id="SignalP"/>
    </source>
</evidence>
<sequence length="125" mass="12664">MSRRRVHRWICHLALGAALSLALLPAAGRIAGAGAAHAGHMASVATGGQAHADTDDGARQPSLPVDTASADCGYCPLLASALPAPRWAPVAVPPMAPDKPGLRRADARDAGRYPTGLGSRGPPHA</sequence>
<dbReference type="Pfam" id="PF11162">
    <property type="entry name" value="DUF2946"/>
    <property type="match status" value="1"/>
</dbReference>
<evidence type="ECO:0000313" key="4">
    <source>
        <dbReference type="Proteomes" id="UP000298681"/>
    </source>
</evidence>
<organism evidence="3 4">
    <name type="scientific">Luteimonas yindakuii</name>
    <dbReference type="NCBI Taxonomy" id="2565782"/>
    <lineage>
        <taxon>Bacteria</taxon>
        <taxon>Pseudomonadati</taxon>
        <taxon>Pseudomonadota</taxon>
        <taxon>Gammaproteobacteria</taxon>
        <taxon>Lysobacterales</taxon>
        <taxon>Lysobacteraceae</taxon>
        <taxon>Luteimonas</taxon>
    </lineage>
</organism>
<feature type="chain" id="PRO_5021475669" evidence="2">
    <location>
        <begin position="39"/>
        <end position="125"/>
    </location>
</feature>
<dbReference type="EMBL" id="SPUH01000001">
    <property type="protein sequence ID" value="TKS54739.1"/>
    <property type="molecule type" value="Genomic_DNA"/>
</dbReference>
<keyword evidence="4" id="KW-1185">Reference proteome</keyword>
<dbReference type="Proteomes" id="UP000298681">
    <property type="component" value="Unassembled WGS sequence"/>
</dbReference>
<feature type="signal peptide" evidence="2">
    <location>
        <begin position="1"/>
        <end position="38"/>
    </location>
</feature>
<accession>A0A4Z1RKU8</accession>
<dbReference type="AlphaFoldDB" id="A0A4Z1RKU8"/>
<feature type="region of interest" description="Disordered" evidence="1">
    <location>
        <begin position="45"/>
        <end position="65"/>
    </location>
</feature>
<keyword evidence="2" id="KW-0732">Signal</keyword>
<dbReference type="RefSeq" id="WP_134674096.1">
    <property type="nucleotide sequence ID" value="NZ_SPUH01000001.1"/>
</dbReference>
<feature type="compositionally biased region" description="Basic and acidic residues" evidence="1">
    <location>
        <begin position="100"/>
        <end position="111"/>
    </location>
</feature>
<name>A0A4Z1RKU8_9GAMM</name>
<feature type="region of interest" description="Disordered" evidence="1">
    <location>
        <begin position="91"/>
        <end position="125"/>
    </location>
</feature>